<evidence type="ECO:0000256" key="5">
    <source>
        <dbReference type="ARBA" id="ARBA00022737"/>
    </source>
</evidence>
<feature type="non-terminal residue" evidence="13">
    <location>
        <position position="1611"/>
    </location>
</feature>
<gene>
    <name evidence="13" type="ORF">JHK64_00005</name>
</gene>
<dbReference type="GO" id="GO:0005737">
    <property type="term" value="C:cytoplasm"/>
    <property type="evidence" value="ECO:0007669"/>
    <property type="project" value="TreeGrafter"/>
</dbReference>
<dbReference type="Gene3D" id="2.120.10.10">
    <property type="match status" value="1"/>
</dbReference>
<dbReference type="PROSITE" id="PS51257">
    <property type="entry name" value="PROKAR_LIPOPROTEIN"/>
    <property type="match status" value="1"/>
</dbReference>
<keyword evidence="9" id="KW-0812">Transmembrane</keyword>
<keyword evidence="4" id="KW-0732">Signal</keyword>
<dbReference type="PANTHER" id="PTHR10628:SF30">
    <property type="entry name" value="EXO-ALPHA-SIALIDASE"/>
    <property type="match status" value="1"/>
</dbReference>
<feature type="region of interest" description="Disordered" evidence="8">
    <location>
        <begin position="68"/>
        <end position="131"/>
    </location>
</feature>
<dbReference type="Pfam" id="PF04650">
    <property type="entry name" value="YSIRK_signal"/>
    <property type="match status" value="1"/>
</dbReference>
<reference evidence="13 14" key="1">
    <citation type="journal article" date="2021" name="Int. J. Syst. Evol. Microbiol.">
        <title>Streptococcus vicugnae sp. nov., isolated from faeces of alpacas (Vicugna pacos) and cattle (Bos taurus), Streptococcus zalophi sp. nov., and Streptococcus pacificus sp. nov., isolated from respiratory tract of California sea lions (Zalophus californianus).</title>
        <authorList>
            <person name="Volokhov D.V."/>
            <person name="Zagorodnyaya T.A."/>
            <person name="Shen Z."/>
            <person name="Blom J."/>
            <person name="Furtak V.A."/>
            <person name="Eisenberg T."/>
            <person name="Fan P."/>
            <person name="Jeong K.C."/>
            <person name="Gao Y."/>
            <person name="Zhang S."/>
            <person name="Amselle M."/>
        </authorList>
    </citation>
    <scope>NUCLEOTIDE SEQUENCE [LARGE SCALE GENOMIC DNA]</scope>
    <source>
        <strain evidence="14">CSL7508-lung</strain>
    </source>
</reference>
<feature type="region of interest" description="Disordered" evidence="8">
    <location>
        <begin position="1483"/>
        <end position="1506"/>
    </location>
</feature>
<keyword evidence="14" id="KW-1185">Reference proteome</keyword>
<comment type="catalytic activity">
    <reaction evidence="1">
        <text>Hydrolysis of alpha-(2-&gt;3)-, alpha-(2-&gt;6)-, alpha-(2-&gt;8)- glycosidic linkages of terminal sialic acid residues in oligosaccharides, glycoproteins, glycolipids, colominic acid and synthetic substrates.</text>
        <dbReference type="EC" id="3.2.1.18"/>
    </reaction>
</comment>
<evidence type="ECO:0000256" key="4">
    <source>
        <dbReference type="ARBA" id="ARBA00022729"/>
    </source>
</evidence>
<evidence type="ECO:0000256" key="7">
    <source>
        <dbReference type="ARBA" id="ARBA00023295"/>
    </source>
</evidence>
<dbReference type="CDD" id="cd15482">
    <property type="entry name" value="Sialidase_non-viral"/>
    <property type="match status" value="1"/>
</dbReference>
<dbReference type="InterPro" id="IPR005877">
    <property type="entry name" value="YSIRK_signal_dom"/>
</dbReference>
<keyword evidence="9" id="KW-1133">Transmembrane helix</keyword>
<keyword evidence="6" id="KW-0378">Hydrolase</keyword>
<dbReference type="InterPro" id="IPR036278">
    <property type="entry name" value="Sialidase_sf"/>
</dbReference>
<evidence type="ECO:0000256" key="2">
    <source>
        <dbReference type="ARBA" id="ARBA00009348"/>
    </source>
</evidence>
<dbReference type="SUPFAM" id="SSF49899">
    <property type="entry name" value="Concanavalin A-like lectins/glucanases"/>
    <property type="match status" value="1"/>
</dbReference>
<evidence type="ECO:0000256" key="6">
    <source>
        <dbReference type="ARBA" id="ARBA00022801"/>
    </source>
</evidence>
<keyword evidence="9" id="KW-0472">Membrane</keyword>
<dbReference type="PANTHER" id="PTHR10628">
    <property type="entry name" value="SIALIDASE"/>
    <property type="match status" value="1"/>
</dbReference>
<evidence type="ECO:0000256" key="1">
    <source>
        <dbReference type="ARBA" id="ARBA00000427"/>
    </source>
</evidence>
<proteinExistence type="inferred from homology"/>
<dbReference type="RefSeq" id="WP_199566944.1">
    <property type="nucleotide sequence ID" value="NZ_JAENBP010000001.1"/>
</dbReference>
<dbReference type="EMBL" id="JAENBP010000001">
    <property type="protein sequence ID" value="MBJ8349009.1"/>
    <property type="molecule type" value="Genomic_DNA"/>
</dbReference>
<dbReference type="NCBIfam" id="TIGR01168">
    <property type="entry name" value="YSIRK_signal"/>
    <property type="match status" value="1"/>
</dbReference>
<feature type="transmembrane region" description="Helical" evidence="9">
    <location>
        <begin position="20"/>
        <end position="40"/>
    </location>
</feature>
<keyword evidence="5" id="KW-0677">Repeat</keyword>
<keyword evidence="7" id="KW-0326">Glycosidase</keyword>
<evidence type="ECO:0000259" key="12">
    <source>
        <dbReference type="Pfam" id="PF13088"/>
    </source>
</evidence>
<feature type="domain" description="YSIRK Gram-positive signal peptide" evidence="11">
    <location>
        <begin position="10"/>
        <end position="35"/>
    </location>
</feature>
<accession>A0A934P8J2</accession>
<feature type="domain" description="Sialidase" evidence="12">
    <location>
        <begin position="556"/>
        <end position="791"/>
    </location>
</feature>
<dbReference type="InterPro" id="IPR013320">
    <property type="entry name" value="ConA-like_dom_sf"/>
</dbReference>
<dbReference type="Gene3D" id="2.60.120.200">
    <property type="match status" value="1"/>
</dbReference>
<evidence type="ECO:0000313" key="13">
    <source>
        <dbReference type="EMBL" id="MBJ8349009.1"/>
    </source>
</evidence>
<evidence type="ECO:0000256" key="9">
    <source>
        <dbReference type="SAM" id="Phobius"/>
    </source>
</evidence>
<dbReference type="InterPro" id="IPR026856">
    <property type="entry name" value="Sialidase_fam"/>
</dbReference>
<evidence type="ECO:0000259" key="11">
    <source>
        <dbReference type="Pfam" id="PF04650"/>
    </source>
</evidence>
<organism evidence="13 14">
    <name type="scientific">Streptococcus zalophi</name>
    <dbReference type="NCBI Taxonomy" id="640031"/>
    <lineage>
        <taxon>Bacteria</taxon>
        <taxon>Bacillati</taxon>
        <taxon>Bacillota</taxon>
        <taxon>Bacilli</taxon>
        <taxon>Lactobacillales</taxon>
        <taxon>Streptococcaceae</taxon>
        <taxon>Streptococcus</taxon>
    </lineage>
</organism>
<comment type="similarity">
    <text evidence="2">Belongs to the glycosyl hydrolase 33 family.</text>
</comment>
<name>A0A934P8J2_9STRE</name>
<dbReference type="InterPro" id="IPR011040">
    <property type="entry name" value="Sialidase"/>
</dbReference>
<evidence type="ECO:0000256" key="3">
    <source>
        <dbReference type="ARBA" id="ARBA00012733"/>
    </source>
</evidence>
<evidence type="ECO:0000313" key="14">
    <source>
        <dbReference type="Proteomes" id="UP000644875"/>
    </source>
</evidence>
<dbReference type="GO" id="GO:0006689">
    <property type="term" value="P:ganglioside catabolic process"/>
    <property type="evidence" value="ECO:0007669"/>
    <property type="project" value="TreeGrafter"/>
</dbReference>
<feature type="compositionally biased region" description="Acidic residues" evidence="8">
    <location>
        <begin position="107"/>
        <end position="126"/>
    </location>
</feature>
<dbReference type="GO" id="GO:0004308">
    <property type="term" value="F:exo-alpha-sialidase activity"/>
    <property type="evidence" value="ECO:0007669"/>
    <property type="project" value="UniProtKB-EC"/>
</dbReference>
<dbReference type="Gene3D" id="2.60.120.260">
    <property type="entry name" value="Galactose-binding domain-like"/>
    <property type="match status" value="2"/>
</dbReference>
<dbReference type="Pfam" id="PF02973">
    <property type="entry name" value="Sialidase"/>
    <property type="match status" value="1"/>
</dbReference>
<dbReference type="InterPro" id="IPR004124">
    <property type="entry name" value="Glyco_hydro_33_N"/>
</dbReference>
<dbReference type="Pfam" id="PF13088">
    <property type="entry name" value="BNR_2"/>
    <property type="match status" value="1"/>
</dbReference>
<feature type="domain" description="Glycoside hydrolase family 33 N-terminal" evidence="10">
    <location>
        <begin position="154"/>
        <end position="333"/>
    </location>
</feature>
<dbReference type="SUPFAM" id="SSF50939">
    <property type="entry name" value="Sialidases"/>
    <property type="match status" value="1"/>
</dbReference>
<dbReference type="Gene3D" id="2.40.220.10">
    <property type="entry name" value="Intramolecular Trans-sialidase, Domain 3"/>
    <property type="match status" value="1"/>
</dbReference>
<dbReference type="GO" id="GO:0009313">
    <property type="term" value="P:oligosaccharide catabolic process"/>
    <property type="evidence" value="ECO:0007669"/>
    <property type="project" value="TreeGrafter"/>
</dbReference>
<evidence type="ECO:0000259" key="10">
    <source>
        <dbReference type="Pfam" id="PF02973"/>
    </source>
</evidence>
<evidence type="ECO:0000256" key="8">
    <source>
        <dbReference type="SAM" id="MobiDB-lite"/>
    </source>
</evidence>
<comment type="caution">
    <text evidence="13">The sequence shown here is derived from an EMBL/GenBank/DDBJ whole genome shotgun (WGS) entry which is preliminary data.</text>
</comment>
<sequence length="1611" mass="177989">MGKRSKELFDKRHRFSIRRLSVGTASVMIGCVLFGGQLVLADETQAPSENSTVIEEVILEETSVNSNHIATDQVSDDVETNSETTIEQPLAVEEDSNTFRSNSENEGVTENEEVATESNSENDETTTAERPIVELEVDSIGRLYEENKVVSVDNQRVDSSNNNRIDLDEHLDTVKALNDATVYMELKLDSNSGFKSLFSASSTNYVNNYLTLYSNAGVIGVEGRNGNTQFYGRPTANNQKLIAGEWNSVAMTINSASDATAKLTVYVNGELAYSDQHSAKFIKDLIGVNRLQVGATPRLNDLKWGAPFDLKNLTIFNRALTAEEVAKRSAIFKRDVYPERLTDEMKVSEDVTVFESGKNGQRAADGIFSYRIPALLTTKNGTLISAADARETHHSDWGNIGITIRRSTDQGATWSNRIDAINIRDNPRAANRSQQSPVTIDSVLVQDPFNDRIILIYDMFLEGQAIHSLPANKASYEAPYVTVEGKSYRALYRTDNQGESGIYTIRENGKVYSPTNVETQYSVKLESDQAAKASIGDIYQNNELIGNIFFTTNKTSPFRAAKASYLWMQYSEDDGLTWSNPKDITPMVTNDQMKFHGVGPGAGIVLKHGDHKGRIIVPTYSTNYAAPNHLTSQSSRVIYSDDHGETWQMGGSPNDDRTLSNGTTIHSLTMSQSAEQLTESTVVELDSGALKLFMRNPSGRVKVATSTDSGQTWHDLKAIPEVVDVYVQLSAVHTHHNDKEYIILSNANGPARANGYLRVAEVLPNGELNWVNHKILQKGDYAYNSLTKMGENSYGILFEHSEPGYNAYSLHFKSFNMEYALAQTEPIVQVQSIEKLDDYHFRLNFDKSIWALRPENLLLEDNRTAYFVSQDSPTSLIYSIASEDWGKSLKKTIPTAIINVNKIDVDISGILPSASTENVNAYDIARRVNNVTAKRIGYNKALINYAPYEGADYYFVNRLNVETQKVENFRSFENHFNDNTLQANHNYIYNVVAVKNNKLSVNSLDVTVSALQEFMDDRDPAIEYGSAFGNWSDAQLYGGTEKYADITGNTTLTKDDYTAKVNFVGKGIEIYGIKSPDLSTATVKIDGIDRGMIDFHKVGAKESGILIAQFNDLEDGYHTLEIIVNNNAASRTGARDKISLDSFRIISGAPNAPERLDDRDPRIQYGSAFSNSSDPQLYKATEKIADITQNVAIPAENATLTLTFEGTGIRVFGNKATNLGEALVTIDGNQMDSLVFFKQAGNPEKRALIGEYTGLDNGSHTITIRVNPNATMANKKISLDSFEILKPQASPILSPNLIDVAEDEDHVLLVMEPGDWQSIKLIIDNITDPIVLTKTADLNLQDSLGNVVEKVSDTYWNIALPTDLNREQVLNIKAIAHYSHGDSNPAIARIASREPEVKYYQVSLKSVLKDGTVLSETTVLNNLTTGSNYDITSQAPEQFIEHGGKRYFRESVSNNVTGTIADQNIVVVYTYIEAINNIPDSAPTTEDKPSIEFTNGSGTVNEDKPSITFTNGSSVVNDIPELAFSTEKRELKDDASGVLVQLEVGEIAHISGISVDHKETQDPNTPNVLKDQDYDLFDISLVDAKGEAISPLKDTLVIMPIDDGKVVEKVV</sequence>
<dbReference type="Proteomes" id="UP000644875">
    <property type="component" value="Unassembled WGS sequence"/>
</dbReference>
<dbReference type="InterPro" id="IPR023364">
    <property type="entry name" value="Trans_sialidase_dom3"/>
</dbReference>
<dbReference type="EC" id="3.2.1.18" evidence="3"/>
<dbReference type="GO" id="GO:0016020">
    <property type="term" value="C:membrane"/>
    <property type="evidence" value="ECO:0007669"/>
    <property type="project" value="TreeGrafter"/>
</dbReference>
<protein>
    <recommendedName>
        <fullName evidence="3">exo-alpha-sialidase</fullName>
        <ecNumber evidence="3">3.2.1.18</ecNumber>
    </recommendedName>
</protein>